<sequence>MAGTNATEATVGRISEVQDGEGGLLGRFAFRASRKATGKVMGSVRVMLRHPRTAVGVGAMEHQLERSRDVEPRLVELAVLKAATVVGCEYCMDIGSFLARTHHGVPEEQIRDLVRHRESPAFDERERLVLDYAAAMSRTPAVVDDELFAALRERFDERQVVHLTSAIAWEQYRARFNAALEIPPDGFSTGTVCAIPVPAGPPLTAGAPPA</sequence>
<comment type="caution">
    <text evidence="2">The sequence shown here is derived from an EMBL/GenBank/DDBJ whole genome shotgun (WGS) entry which is preliminary data.</text>
</comment>
<dbReference type="Pfam" id="PF02627">
    <property type="entry name" value="CMD"/>
    <property type="match status" value="1"/>
</dbReference>
<keyword evidence="3" id="KW-1185">Reference proteome</keyword>
<dbReference type="SUPFAM" id="SSF69118">
    <property type="entry name" value="AhpD-like"/>
    <property type="match status" value="1"/>
</dbReference>
<protein>
    <recommendedName>
        <fullName evidence="1">Carboxymuconolactone decarboxylase-like domain-containing protein</fullName>
    </recommendedName>
</protein>
<feature type="domain" description="Carboxymuconolactone decarboxylase-like" evidence="1">
    <location>
        <begin position="69"/>
        <end position="134"/>
    </location>
</feature>
<dbReference type="GO" id="GO:0051920">
    <property type="term" value="F:peroxiredoxin activity"/>
    <property type="evidence" value="ECO:0007669"/>
    <property type="project" value="InterPro"/>
</dbReference>
<dbReference type="AlphaFoldDB" id="H0E441"/>
<dbReference type="InterPro" id="IPR003779">
    <property type="entry name" value="CMD-like"/>
</dbReference>
<proteinExistence type="predicted"/>
<dbReference type="Proteomes" id="UP000005143">
    <property type="component" value="Unassembled WGS sequence"/>
</dbReference>
<name>H0E441_9ACTN</name>
<dbReference type="EMBL" id="AGUD01000093">
    <property type="protein sequence ID" value="EHN11558.1"/>
    <property type="molecule type" value="Genomic_DNA"/>
</dbReference>
<accession>H0E441</accession>
<reference evidence="2 3" key="1">
    <citation type="journal article" date="2013" name="Biodegradation">
        <title>Quantitative proteomic analysis of ibuprofen-degrading Patulibacter sp. strain I11.</title>
        <authorList>
            <person name="Almeida B."/>
            <person name="Kjeldal H."/>
            <person name="Lolas I."/>
            <person name="Knudsen A.D."/>
            <person name="Carvalho G."/>
            <person name="Nielsen K.L."/>
            <person name="Barreto Crespo M.T."/>
            <person name="Stensballe A."/>
            <person name="Nielsen J.L."/>
        </authorList>
    </citation>
    <scope>NUCLEOTIDE SEQUENCE [LARGE SCALE GENOMIC DNA]</scope>
    <source>
        <strain evidence="2 3">I11</strain>
    </source>
</reference>
<organism evidence="2 3">
    <name type="scientific">Patulibacter medicamentivorans</name>
    <dbReference type="NCBI Taxonomy" id="1097667"/>
    <lineage>
        <taxon>Bacteria</taxon>
        <taxon>Bacillati</taxon>
        <taxon>Actinomycetota</taxon>
        <taxon>Thermoleophilia</taxon>
        <taxon>Solirubrobacterales</taxon>
        <taxon>Patulibacteraceae</taxon>
        <taxon>Patulibacter</taxon>
    </lineage>
</organism>
<evidence type="ECO:0000313" key="2">
    <source>
        <dbReference type="EMBL" id="EHN11558.1"/>
    </source>
</evidence>
<evidence type="ECO:0000259" key="1">
    <source>
        <dbReference type="Pfam" id="PF02627"/>
    </source>
</evidence>
<evidence type="ECO:0000313" key="3">
    <source>
        <dbReference type="Proteomes" id="UP000005143"/>
    </source>
</evidence>
<gene>
    <name evidence="2" type="ORF">PAI11_15670</name>
</gene>
<dbReference type="PANTHER" id="PTHR34846">
    <property type="entry name" value="4-CARBOXYMUCONOLACTONE DECARBOXYLASE FAMILY PROTEIN (AFU_ORTHOLOGUE AFUA_6G11590)"/>
    <property type="match status" value="1"/>
</dbReference>
<dbReference type="PANTHER" id="PTHR34846:SF10">
    <property type="entry name" value="CYTOPLASMIC PROTEIN"/>
    <property type="match status" value="1"/>
</dbReference>
<dbReference type="Gene3D" id="1.20.1290.10">
    <property type="entry name" value="AhpD-like"/>
    <property type="match status" value="1"/>
</dbReference>
<dbReference type="InterPro" id="IPR029032">
    <property type="entry name" value="AhpD-like"/>
</dbReference>